<dbReference type="InterPro" id="IPR052163">
    <property type="entry name" value="DGC-Regulatory_Protein"/>
</dbReference>
<dbReference type="PROSITE" id="PS50887">
    <property type="entry name" value="GGDEF"/>
    <property type="match status" value="1"/>
</dbReference>
<evidence type="ECO:0000259" key="1">
    <source>
        <dbReference type="PROSITE" id="PS50887"/>
    </source>
</evidence>
<keyword evidence="2" id="KW-0808">Transferase</keyword>
<dbReference type="PANTHER" id="PTHR46663">
    <property type="entry name" value="DIGUANYLATE CYCLASE DGCT-RELATED"/>
    <property type="match status" value="1"/>
</dbReference>
<keyword evidence="2" id="KW-0548">Nucleotidyltransferase</keyword>
<dbReference type="GO" id="GO:0020037">
    <property type="term" value="F:heme binding"/>
    <property type="evidence" value="ECO:0007669"/>
    <property type="project" value="InterPro"/>
</dbReference>
<reference evidence="2" key="1">
    <citation type="submission" date="2016-10" db="EMBL/GenBank/DDBJ databases">
        <title>Sequence of Gallionella enrichment culture.</title>
        <authorList>
            <person name="Poehlein A."/>
            <person name="Muehling M."/>
            <person name="Daniel R."/>
        </authorList>
    </citation>
    <scope>NUCLEOTIDE SEQUENCE</scope>
</reference>
<dbReference type="InterPro" id="IPR043128">
    <property type="entry name" value="Rev_trsase/Diguanyl_cyclase"/>
</dbReference>
<dbReference type="EMBL" id="MLJW01002160">
    <property type="protein sequence ID" value="OIQ75457.1"/>
    <property type="molecule type" value="Genomic_DNA"/>
</dbReference>
<dbReference type="GO" id="GO:0052621">
    <property type="term" value="F:diguanylate cyclase activity"/>
    <property type="evidence" value="ECO:0007669"/>
    <property type="project" value="UniProtKB-EC"/>
</dbReference>
<gene>
    <name evidence="2" type="primary">yeaP_12</name>
    <name evidence="2" type="ORF">GALL_428750</name>
</gene>
<proteinExistence type="predicted"/>
<accession>A0A1J5PVF6</accession>
<evidence type="ECO:0000313" key="2">
    <source>
        <dbReference type="EMBL" id="OIQ75457.1"/>
    </source>
</evidence>
<dbReference type="NCBIfam" id="TIGR00254">
    <property type="entry name" value="GGDEF"/>
    <property type="match status" value="1"/>
</dbReference>
<dbReference type="Gene3D" id="1.10.490.10">
    <property type="entry name" value="Globins"/>
    <property type="match status" value="1"/>
</dbReference>
<protein>
    <submittedName>
        <fullName evidence="2">Putative diguanylate cyclase YeaP</fullName>
        <ecNumber evidence="2">2.7.7.65</ecNumber>
    </submittedName>
</protein>
<dbReference type="CDD" id="cd01949">
    <property type="entry name" value="GGDEF"/>
    <property type="match status" value="1"/>
</dbReference>
<name>A0A1J5PVF6_9ZZZZ</name>
<dbReference type="InterPro" id="IPR000160">
    <property type="entry name" value="GGDEF_dom"/>
</dbReference>
<dbReference type="EC" id="2.7.7.65" evidence="2"/>
<dbReference type="PANTHER" id="PTHR46663:SF2">
    <property type="entry name" value="GGDEF DOMAIN-CONTAINING PROTEIN"/>
    <property type="match status" value="1"/>
</dbReference>
<dbReference type="Pfam" id="PF00990">
    <property type="entry name" value="GGDEF"/>
    <property type="match status" value="1"/>
</dbReference>
<dbReference type="InterPro" id="IPR012292">
    <property type="entry name" value="Globin/Proto"/>
</dbReference>
<dbReference type="InterPro" id="IPR029787">
    <property type="entry name" value="Nucleotide_cyclase"/>
</dbReference>
<dbReference type="SMART" id="SM00267">
    <property type="entry name" value="GGDEF"/>
    <property type="match status" value="1"/>
</dbReference>
<dbReference type="GO" id="GO:0019825">
    <property type="term" value="F:oxygen binding"/>
    <property type="evidence" value="ECO:0007669"/>
    <property type="project" value="InterPro"/>
</dbReference>
<feature type="domain" description="GGDEF" evidence="1">
    <location>
        <begin position="192"/>
        <end position="326"/>
    </location>
</feature>
<organism evidence="2">
    <name type="scientific">mine drainage metagenome</name>
    <dbReference type="NCBI Taxonomy" id="410659"/>
    <lineage>
        <taxon>unclassified sequences</taxon>
        <taxon>metagenomes</taxon>
        <taxon>ecological metagenomes</taxon>
    </lineage>
</organism>
<dbReference type="Gene3D" id="3.30.70.270">
    <property type="match status" value="1"/>
</dbReference>
<sequence length="329" mass="37876">MQILMDFLQLTEAEAQALVEHAPELLRRAHISTRAVREQVKILSTRGGMLDALSSDQCEQLVAMHQDHYRELLAPQYTLQLQHRMVEVGDLYYQWGVSPLWIMTTSSLFAADFEAFATDLSLSQRRPLMAALYKRLRRDEVWQMEGYRYASDSVRRKLERSPLRDSLTGLLNRSALDEMLPTALDRARRNGTKVVVARLDFDAFRSVNDTHGTALGDLVLQQLADRLRRALRKIDLVARLDSDDFVLVLEDIHRIENIAPLLERLQLDLDVPYTLSDTLLWQCPISMGITLYPDDNVDAQGLLRHTEQVLREVKANKAQRECFWAIYGQ</sequence>
<dbReference type="AlphaFoldDB" id="A0A1J5PVF6"/>
<dbReference type="SUPFAM" id="SSF55073">
    <property type="entry name" value="Nucleotide cyclase"/>
    <property type="match status" value="1"/>
</dbReference>
<comment type="caution">
    <text evidence="2">The sequence shown here is derived from an EMBL/GenBank/DDBJ whole genome shotgun (WGS) entry which is preliminary data.</text>
</comment>